<dbReference type="InterPro" id="IPR053168">
    <property type="entry name" value="Glutamic_endopeptidase"/>
</dbReference>
<organism evidence="2 3">
    <name type="scientific">Lupinus albus</name>
    <name type="common">White lupine</name>
    <name type="synonym">Lupinus termis</name>
    <dbReference type="NCBI Taxonomy" id="3870"/>
    <lineage>
        <taxon>Eukaryota</taxon>
        <taxon>Viridiplantae</taxon>
        <taxon>Streptophyta</taxon>
        <taxon>Embryophyta</taxon>
        <taxon>Tracheophyta</taxon>
        <taxon>Spermatophyta</taxon>
        <taxon>Magnoliopsida</taxon>
        <taxon>eudicotyledons</taxon>
        <taxon>Gunneridae</taxon>
        <taxon>Pentapetalae</taxon>
        <taxon>rosids</taxon>
        <taxon>fabids</taxon>
        <taxon>Fabales</taxon>
        <taxon>Fabaceae</taxon>
        <taxon>Papilionoideae</taxon>
        <taxon>50 kb inversion clade</taxon>
        <taxon>genistoids sensu lato</taxon>
        <taxon>core genistoids</taxon>
        <taxon>Genisteae</taxon>
        <taxon>Lupinus</taxon>
    </lineage>
</organism>
<dbReference type="Pfam" id="PF03080">
    <property type="entry name" value="Neprosin"/>
    <property type="match status" value="1"/>
</dbReference>
<feature type="domain" description="Neprosin PEP catalytic" evidence="1">
    <location>
        <begin position="145"/>
        <end position="396"/>
    </location>
</feature>
<dbReference type="PROSITE" id="PS52045">
    <property type="entry name" value="NEPROSIN_PEP_CD"/>
    <property type="match status" value="1"/>
</dbReference>
<dbReference type="PANTHER" id="PTHR31589">
    <property type="entry name" value="PROTEIN, PUTATIVE (DUF239)-RELATED-RELATED"/>
    <property type="match status" value="1"/>
</dbReference>
<keyword evidence="3" id="KW-1185">Reference proteome</keyword>
<dbReference type="EMBL" id="WOCE01000003">
    <property type="protein sequence ID" value="KAE9617140.1"/>
    <property type="molecule type" value="Genomic_DNA"/>
</dbReference>
<dbReference type="PANTHER" id="PTHR31589:SF223">
    <property type="entry name" value="PROTEIN, PUTATIVE (DUF239)-RELATED"/>
    <property type="match status" value="1"/>
</dbReference>
<comment type="caution">
    <text evidence="2">The sequence shown here is derived from an EMBL/GenBank/DDBJ whole genome shotgun (WGS) entry which is preliminary data.</text>
</comment>
<proteinExistence type="predicted"/>
<name>A0A6A4QTF9_LUPAL</name>
<evidence type="ECO:0000313" key="3">
    <source>
        <dbReference type="Proteomes" id="UP000447434"/>
    </source>
</evidence>
<dbReference type="Proteomes" id="UP000447434">
    <property type="component" value="Chromosome 3"/>
</dbReference>
<gene>
    <name evidence="2" type="ORF">Lalb_Chr03g0032251</name>
</gene>
<evidence type="ECO:0000259" key="1">
    <source>
        <dbReference type="PROSITE" id="PS52045"/>
    </source>
</evidence>
<dbReference type="InterPro" id="IPR025521">
    <property type="entry name" value="Neprosin_propep"/>
</dbReference>
<sequence>MVIFSLEMIANIITIFLYLYLATNNYYIVDGRITSISQDLDDLDLERQLKLINKPPLKTIQADGYIVDCIDINKQPAFDNPLLKNHKIQLKPSFEVTSTKSTRLSSIVFEEDLCPNGTIPIRRTTKDDLIRAKMLSDPNAGILNKDIPGRHYAGLNLNKDGTPYYAISGIIDTYNLPVQNADQITSAYIYLSNQESVRDKNIIMAGWEVHPRVFGDGKTYFFIRWADKTKNKGCTNLICPGFVQVEPRFHLGKPVAQTSIYNGKQFELKVDIFLDSKTNNWWVRLNNISLGYYPGILFSKLAFANLGGWTGMTSTPAAIHSPPMGSGHFPDNNLYRTCYFRQMSFQTSTRTNLGPVKNTYAVASTDSSCYGVEYTGFNDPIQGYAMLFGGPGGNCGQ</sequence>
<dbReference type="AlphaFoldDB" id="A0A6A4QTF9"/>
<dbReference type="OrthoDB" id="1858978at2759"/>
<dbReference type="InterPro" id="IPR004314">
    <property type="entry name" value="Neprosin"/>
</dbReference>
<dbReference type="Gene3D" id="3.90.1320.10">
    <property type="entry name" value="Outer-capsid protein sigma 3, large lobe"/>
    <property type="match status" value="1"/>
</dbReference>
<evidence type="ECO:0000313" key="2">
    <source>
        <dbReference type="EMBL" id="KAE9617140.1"/>
    </source>
</evidence>
<reference evidence="3" key="1">
    <citation type="journal article" date="2020" name="Nat. Commun.">
        <title>Genome sequence of the cluster root forming white lupin.</title>
        <authorList>
            <person name="Hufnagel B."/>
            <person name="Marques A."/>
            <person name="Soriano A."/>
            <person name="Marques L."/>
            <person name="Divol F."/>
            <person name="Doumas P."/>
            <person name="Sallet E."/>
            <person name="Mancinotti D."/>
            <person name="Carrere S."/>
            <person name="Marande W."/>
            <person name="Arribat S."/>
            <person name="Keller J."/>
            <person name="Huneau C."/>
            <person name="Blein T."/>
            <person name="Aime D."/>
            <person name="Laguerre M."/>
            <person name="Taylor J."/>
            <person name="Schubert V."/>
            <person name="Nelson M."/>
            <person name="Geu-Flores F."/>
            <person name="Crespi M."/>
            <person name="Gallardo-Guerrero K."/>
            <person name="Delaux P.-M."/>
            <person name="Salse J."/>
            <person name="Berges H."/>
            <person name="Guyot R."/>
            <person name="Gouzy J."/>
            <person name="Peret B."/>
        </authorList>
    </citation>
    <scope>NUCLEOTIDE SEQUENCE [LARGE SCALE GENOMIC DNA]</scope>
    <source>
        <strain evidence="3">cv. Amiga</strain>
    </source>
</reference>
<protein>
    <submittedName>
        <fullName evidence="2">Putative neprosin</fullName>
    </submittedName>
</protein>
<dbReference type="Pfam" id="PF14365">
    <property type="entry name" value="Neprosin_AP"/>
    <property type="match status" value="1"/>
</dbReference>
<accession>A0A6A4QTF9</accession>